<keyword evidence="8" id="KW-1185">Reference proteome</keyword>
<dbReference type="Gene3D" id="1.25.40.720">
    <property type="entry name" value="Telomere length regulation protein 2, C-terminal domain"/>
    <property type="match status" value="1"/>
</dbReference>
<organism evidence="7 8">
    <name type="scientific">Rhynchospora pubera</name>
    <dbReference type="NCBI Taxonomy" id="906938"/>
    <lineage>
        <taxon>Eukaryota</taxon>
        <taxon>Viridiplantae</taxon>
        <taxon>Streptophyta</taxon>
        <taxon>Embryophyta</taxon>
        <taxon>Tracheophyta</taxon>
        <taxon>Spermatophyta</taxon>
        <taxon>Magnoliopsida</taxon>
        <taxon>Liliopsida</taxon>
        <taxon>Poales</taxon>
        <taxon>Cyperaceae</taxon>
        <taxon>Cyperoideae</taxon>
        <taxon>Rhynchosporeae</taxon>
        <taxon>Rhynchospora</taxon>
    </lineage>
</organism>
<evidence type="ECO:0000313" key="7">
    <source>
        <dbReference type="EMBL" id="KAJ4790554.1"/>
    </source>
</evidence>
<evidence type="ECO:0000256" key="3">
    <source>
        <dbReference type="ARBA" id="ARBA00022490"/>
    </source>
</evidence>
<proteinExistence type="inferred from homology"/>
<name>A0AAV8FG04_9POAL</name>
<gene>
    <name evidence="7" type="ORF">LUZ62_041800</name>
</gene>
<dbReference type="GO" id="GO:0051083">
    <property type="term" value="P:'de novo' cotranslational protein folding"/>
    <property type="evidence" value="ECO:0007669"/>
    <property type="project" value="TreeGrafter"/>
</dbReference>
<dbReference type="Pfam" id="PF25320">
    <property type="entry name" value="TELO2_ARM"/>
    <property type="match status" value="1"/>
</dbReference>
<dbReference type="InterPro" id="IPR019337">
    <property type="entry name" value="Telomere_length_regulation_dom"/>
</dbReference>
<evidence type="ECO:0000256" key="4">
    <source>
        <dbReference type="SAM" id="MobiDB-lite"/>
    </source>
</evidence>
<dbReference type="GO" id="GO:0042162">
    <property type="term" value="F:telomeric DNA binding"/>
    <property type="evidence" value="ECO:0007669"/>
    <property type="project" value="TreeGrafter"/>
</dbReference>
<evidence type="ECO:0000259" key="6">
    <source>
        <dbReference type="Pfam" id="PF25320"/>
    </source>
</evidence>
<dbReference type="Proteomes" id="UP001140206">
    <property type="component" value="Chromosome 2"/>
</dbReference>
<accession>A0AAV8FG04</accession>
<feature type="region of interest" description="Disordered" evidence="4">
    <location>
        <begin position="1"/>
        <end position="21"/>
    </location>
</feature>
<comment type="similarity">
    <text evidence="2">Belongs to the TEL2 family.</text>
</comment>
<evidence type="ECO:0000256" key="2">
    <source>
        <dbReference type="ARBA" id="ARBA00006133"/>
    </source>
</evidence>
<reference evidence="7" key="1">
    <citation type="submission" date="2022-08" db="EMBL/GenBank/DDBJ databases">
        <authorList>
            <person name="Marques A."/>
        </authorList>
    </citation>
    <scope>NUCLEOTIDE SEQUENCE</scope>
    <source>
        <strain evidence="7">RhyPub2mFocal</strain>
        <tissue evidence="7">Leaves</tissue>
    </source>
</reference>
<comment type="caution">
    <text evidence="7">The sequence shown here is derived from an EMBL/GenBank/DDBJ whole genome shotgun (WGS) entry which is preliminary data.</text>
</comment>
<feature type="domain" description="Telomere length regulation protein conserved" evidence="5">
    <location>
        <begin position="622"/>
        <end position="733"/>
    </location>
</feature>
<dbReference type="InterPro" id="IPR051970">
    <property type="entry name" value="TEL2_Regulation"/>
</dbReference>
<feature type="domain" description="TELO2 ARM repeat" evidence="6">
    <location>
        <begin position="292"/>
        <end position="532"/>
    </location>
</feature>
<keyword evidence="3" id="KW-0963">Cytoplasm</keyword>
<dbReference type="EMBL" id="JAMFTS010000002">
    <property type="protein sequence ID" value="KAJ4790554.1"/>
    <property type="molecule type" value="Genomic_DNA"/>
</dbReference>
<evidence type="ECO:0000256" key="1">
    <source>
        <dbReference type="ARBA" id="ARBA00004496"/>
    </source>
</evidence>
<dbReference type="SUPFAM" id="SSF48371">
    <property type="entry name" value="ARM repeat"/>
    <property type="match status" value="1"/>
</dbReference>
<comment type="subcellular location">
    <subcellularLocation>
        <location evidence="1">Cytoplasm</location>
    </subcellularLocation>
</comment>
<dbReference type="Pfam" id="PF10193">
    <property type="entry name" value="Telomere_reg-2"/>
    <property type="match status" value="1"/>
</dbReference>
<evidence type="ECO:0000313" key="8">
    <source>
        <dbReference type="Proteomes" id="UP001140206"/>
    </source>
</evidence>
<dbReference type="PANTHER" id="PTHR15830:SF10">
    <property type="entry name" value="TELOMERE LENGTH REGULATION PROTEIN TEL2 HOMOLOG"/>
    <property type="match status" value="1"/>
</dbReference>
<protein>
    <submittedName>
        <fullName evidence="7">Telomere length regulation protein TEL2</fullName>
    </submittedName>
</protein>
<dbReference type="GO" id="GO:0051879">
    <property type="term" value="F:Hsp90 protein binding"/>
    <property type="evidence" value="ECO:0007669"/>
    <property type="project" value="TreeGrafter"/>
</dbReference>
<dbReference type="InterPro" id="IPR038528">
    <property type="entry name" value="TEL2_C_sf"/>
</dbReference>
<dbReference type="InterPro" id="IPR016024">
    <property type="entry name" value="ARM-type_fold"/>
</dbReference>
<dbReference type="InterPro" id="IPR057348">
    <property type="entry name" value="TELO2_ARM"/>
</dbReference>
<evidence type="ECO:0000259" key="5">
    <source>
        <dbReference type="Pfam" id="PF10193"/>
    </source>
</evidence>
<dbReference type="PANTHER" id="PTHR15830">
    <property type="entry name" value="TELOMERE LENGTH REGULATION PROTEIN TEL2 FAMILY MEMBER"/>
    <property type="match status" value="1"/>
</dbReference>
<sequence>MENGDDATLTRVPSSANKAMHDKERTELENLALQKVAEVSSAIDAARHVDEVICALHSLAALIFSVDSSLVSGAVDQRFKDQILSAKCATDSERGSFRNNFYCGSAFPTMARLLLFEVAPNWLTQFPKSVRSQIYDQFFLEGPSIGVLEELIPILNKKGSDKDPVHDKICSSVERLLVLCYLKKEWIRQMVIEFDLVEKQKGVAVKKDDKNSVSRVAQLLASIPDKIRPQASSKLSSFTFFKEATIQLIAGAEEKSMQLPSVCDTMEKDSPQNYAIFFVGETFSRIIRRGSTDIVVSEMVPRIYDLVKSLLLSYSNASLPSVMESTPKFWFWLYLVETMRDQYSIERLAEGILRQLASRAVTDTEAYWILWLLFNRSYNHTGTIRAMFVDKFILWKVFPVSCLRWILQYSIFEVAPTMEGLVKWQKPPHFVDTLQHLVTIWSKREFVQSSSVEQQAYLTAAVGLCLEKMSKQELETAKDVLSLILQGVSCRLESPIDLVRKMASAIALTFSKAVDPKNPLYLDDNHSDVVDWEFEVLTQKKVIITTSSRKQFINKPKTPLQEKSRENLGDKEAQKSILIEEISDKGVEEDEKDHDSDSSSDSSLEPYDLSDDDSDLNKTFTQLADIVAALRKPDDPDGVERALDAVEKLVRASPDELHHNSSDIVRALVHVRCADVAAEGEEESSEEKRHKALVSLLVTCPFESLDVVTKLLYSSSVDISQRILIIDVMTEAALELSETKIITKEQQRKGNLITSTSQPWFRPGDRGPVGAGPWREVSGPGTSMLQNWSHQYERELPSRPGQRKLGKTRKWSVANSKDLQQEWSKNRFPMYAAAFMLPAMQGFDKKRHGVDLLNRDFVVLGKLIYMLGVCMKCIAMHPEASALAPALLDMIRSRDVSHHPEAYVRRSVLFAASCILVALHPSYVASALIEGNQDISTGLEWIRIYSLHVAESDPDTECASMAMNCLQLHSEIALETSRALESADRMKAQSRTLPSKIDNIIIPFANMN</sequence>
<dbReference type="GO" id="GO:0005829">
    <property type="term" value="C:cytosol"/>
    <property type="evidence" value="ECO:0007669"/>
    <property type="project" value="TreeGrafter"/>
</dbReference>
<dbReference type="AlphaFoldDB" id="A0AAV8FG04"/>
<feature type="region of interest" description="Disordered" evidence="4">
    <location>
        <begin position="581"/>
        <end position="614"/>
    </location>
</feature>